<dbReference type="SUPFAM" id="SSF101233">
    <property type="entry name" value="PWI domain"/>
    <property type="match status" value="1"/>
</dbReference>
<feature type="region of interest" description="Disordered" evidence="2">
    <location>
        <begin position="123"/>
        <end position="394"/>
    </location>
</feature>
<dbReference type="PANTHER" id="PTHR23148:SF0">
    <property type="entry name" value="SERINE_ARGININE REPETITIVE MATRIX PROTEIN 1"/>
    <property type="match status" value="1"/>
</dbReference>
<keyword evidence="5" id="KW-1185">Reference proteome</keyword>
<dbReference type="GO" id="GO:0048024">
    <property type="term" value="P:regulation of mRNA splicing, via spliceosome"/>
    <property type="evidence" value="ECO:0007669"/>
    <property type="project" value="TreeGrafter"/>
</dbReference>
<evidence type="ECO:0000313" key="5">
    <source>
        <dbReference type="Proteomes" id="UP000011761"/>
    </source>
</evidence>
<feature type="compositionally biased region" description="Basic and acidic residues" evidence="2">
    <location>
        <begin position="168"/>
        <end position="194"/>
    </location>
</feature>
<dbReference type="STRING" id="717646.M2MUX4"/>
<dbReference type="Gene3D" id="1.20.1390.10">
    <property type="entry name" value="PWI domain"/>
    <property type="match status" value="1"/>
</dbReference>
<dbReference type="InterPro" id="IPR052225">
    <property type="entry name" value="Ser/Arg_repetitive_matrix"/>
</dbReference>
<evidence type="ECO:0000256" key="2">
    <source>
        <dbReference type="SAM" id="MobiDB-lite"/>
    </source>
</evidence>
<dbReference type="KEGG" id="bcom:BAUCODRAFT_35364"/>
<dbReference type="GO" id="GO:0003723">
    <property type="term" value="F:RNA binding"/>
    <property type="evidence" value="ECO:0007669"/>
    <property type="project" value="TreeGrafter"/>
</dbReference>
<dbReference type="SMART" id="SM00311">
    <property type="entry name" value="PWI"/>
    <property type="match status" value="1"/>
</dbReference>
<evidence type="ECO:0000256" key="1">
    <source>
        <dbReference type="ARBA" id="ARBA00022664"/>
    </source>
</evidence>
<dbReference type="RefSeq" id="XP_007677468.1">
    <property type="nucleotide sequence ID" value="XM_007679278.1"/>
</dbReference>
<dbReference type="eggNOG" id="KOG2146">
    <property type="taxonomic scope" value="Eukaryota"/>
</dbReference>
<protein>
    <recommendedName>
        <fullName evidence="3">PWI domain-containing protein</fullName>
    </recommendedName>
</protein>
<dbReference type="OMA" id="KICMDRV"/>
<feature type="compositionally biased region" description="Basic residues" evidence="2">
    <location>
        <begin position="213"/>
        <end position="232"/>
    </location>
</feature>
<feature type="compositionally biased region" description="Basic and acidic residues" evidence="2">
    <location>
        <begin position="123"/>
        <end position="161"/>
    </location>
</feature>
<feature type="compositionally biased region" description="Basic residues" evidence="2">
    <location>
        <begin position="334"/>
        <end position="354"/>
    </location>
</feature>
<reference evidence="4 5" key="1">
    <citation type="journal article" date="2012" name="PLoS Pathog.">
        <title>Diverse lifestyles and strategies of plant pathogenesis encoded in the genomes of eighteen Dothideomycetes fungi.</title>
        <authorList>
            <person name="Ohm R.A."/>
            <person name="Feau N."/>
            <person name="Henrissat B."/>
            <person name="Schoch C.L."/>
            <person name="Horwitz B.A."/>
            <person name="Barry K.W."/>
            <person name="Condon B.J."/>
            <person name="Copeland A.C."/>
            <person name="Dhillon B."/>
            <person name="Glaser F."/>
            <person name="Hesse C.N."/>
            <person name="Kosti I."/>
            <person name="LaButti K."/>
            <person name="Lindquist E.A."/>
            <person name="Lucas S."/>
            <person name="Salamov A.A."/>
            <person name="Bradshaw R.E."/>
            <person name="Ciuffetti L."/>
            <person name="Hamelin R.C."/>
            <person name="Kema G.H.J."/>
            <person name="Lawrence C."/>
            <person name="Scott J.A."/>
            <person name="Spatafora J.W."/>
            <person name="Turgeon B.G."/>
            <person name="de Wit P.J.G.M."/>
            <person name="Zhong S."/>
            <person name="Goodwin S.B."/>
            <person name="Grigoriev I.V."/>
        </authorList>
    </citation>
    <scope>NUCLEOTIDE SEQUENCE [LARGE SCALE GENOMIC DNA]</scope>
    <source>
        <strain evidence="4 5">UAMH 10762</strain>
    </source>
</reference>
<dbReference type="OrthoDB" id="163257at2759"/>
<dbReference type="InterPro" id="IPR002483">
    <property type="entry name" value="PWI_dom"/>
</dbReference>
<dbReference type="EMBL" id="KB445557">
    <property type="protein sequence ID" value="EMC95383.1"/>
    <property type="molecule type" value="Genomic_DNA"/>
</dbReference>
<dbReference type="Pfam" id="PF01480">
    <property type="entry name" value="PWI"/>
    <property type="match status" value="1"/>
</dbReference>
<dbReference type="GO" id="GO:0006397">
    <property type="term" value="P:mRNA processing"/>
    <property type="evidence" value="ECO:0007669"/>
    <property type="project" value="UniProtKB-KW"/>
</dbReference>
<name>M2MUX4_BAUPA</name>
<sequence length="394" mass="46152">MSSKLTTDVDKRLLRTTQFPPEFNQKVDMTKVNVPVIRTWVNSEIATILGNDDDVVTETIFNLIDGPRYPDIKALQISLNGFLDKDAPKFCHDLWKLCLSAQSSGSGVPKELLEAKKAELVQVRAEEDKRREEIRKRREAERKREEELEELRERERNERRGRGGRYGHGSDRRPPRRDSRSPPPRRRDDDDSYRPRASTDSYIPGRDRERRRSPSRSRTRSPPPRRRHRRRETRSPSRSSPPPTRRRRNSSSESQSPPPKRRRSDSRSPSRSPPRRKRSTDRPTMRDHGVERRSIRRGDTYRRSRSPIHRRRSRSPRRDRRRSSLREADSRSPPPKRTRRASPPRSRSPPRKKRAELVSTDLMSAKRRNEPRLSREPSSDTPAGAEVGDSQSET</sequence>
<gene>
    <name evidence="4" type="ORF">BAUCODRAFT_35364</name>
</gene>
<accession>M2MUX4</accession>
<dbReference type="HOGENOM" id="CLU_032410_4_1_1"/>
<evidence type="ECO:0000313" key="4">
    <source>
        <dbReference type="EMBL" id="EMC95383.1"/>
    </source>
</evidence>
<dbReference type="InterPro" id="IPR036483">
    <property type="entry name" value="PWI_dom_sf"/>
</dbReference>
<dbReference type="Proteomes" id="UP000011761">
    <property type="component" value="Unassembled WGS sequence"/>
</dbReference>
<proteinExistence type="predicted"/>
<evidence type="ECO:0000259" key="3">
    <source>
        <dbReference type="PROSITE" id="PS51025"/>
    </source>
</evidence>
<keyword evidence="1" id="KW-0507">mRNA processing</keyword>
<dbReference type="GO" id="GO:0005681">
    <property type="term" value="C:spliceosomal complex"/>
    <property type="evidence" value="ECO:0007669"/>
    <property type="project" value="TreeGrafter"/>
</dbReference>
<dbReference type="PANTHER" id="PTHR23148">
    <property type="entry name" value="SERINE/ARGININE REGULATED NUCLEAR MATRIX PROTEIN"/>
    <property type="match status" value="1"/>
</dbReference>
<organism evidence="4 5">
    <name type="scientific">Baudoinia panamericana (strain UAMH 10762)</name>
    <name type="common">Angels' share fungus</name>
    <name type="synonym">Baudoinia compniacensis (strain UAMH 10762)</name>
    <dbReference type="NCBI Taxonomy" id="717646"/>
    <lineage>
        <taxon>Eukaryota</taxon>
        <taxon>Fungi</taxon>
        <taxon>Dikarya</taxon>
        <taxon>Ascomycota</taxon>
        <taxon>Pezizomycotina</taxon>
        <taxon>Dothideomycetes</taxon>
        <taxon>Dothideomycetidae</taxon>
        <taxon>Mycosphaerellales</taxon>
        <taxon>Teratosphaeriaceae</taxon>
        <taxon>Baudoinia</taxon>
    </lineage>
</organism>
<feature type="compositionally biased region" description="Basic residues" evidence="2">
    <location>
        <begin position="303"/>
        <end position="321"/>
    </location>
</feature>
<feature type="compositionally biased region" description="Basic and acidic residues" evidence="2">
    <location>
        <begin position="280"/>
        <end position="302"/>
    </location>
</feature>
<feature type="compositionally biased region" description="Basic and acidic residues" evidence="2">
    <location>
        <begin position="367"/>
        <end position="378"/>
    </location>
</feature>
<dbReference type="PROSITE" id="PS51025">
    <property type="entry name" value="PWI"/>
    <property type="match status" value="1"/>
</dbReference>
<dbReference type="GeneID" id="19112682"/>
<dbReference type="AlphaFoldDB" id="M2MUX4"/>
<feature type="domain" description="PWI" evidence="3">
    <location>
        <begin position="16"/>
        <end position="115"/>
    </location>
</feature>